<feature type="compositionally biased region" description="Basic and acidic residues" evidence="8">
    <location>
        <begin position="31"/>
        <end position="73"/>
    </location>
</feature>
<dbReference type="AlphaFoldDB" id="A0A3E0I047"/>
<name>A0A3E0I047_9PSEU</name>
<dbReference type="InterPro" id="IPR050487">
    <property type="entry name" value="FtsQ_DivIB"/>
</dbReference>
<dbReference type="PANTHER" id="PTHR37820:SF1">
    <property type="entry name" value="CELL DIVISION PROTEIN FTSQ"/>
    <property type="match status" value="1"/>
</dbReference>
<evidence type="ECO:0000256" key="6">
    <source>
        <dbReference type="ARBA" id="ARBA00023136"/>
    </source>
</evidence>
<keyword evidence="5 9" id="KW-1133">Transmembrane helix</keyword>
<evidence type="ECO:0000256" key="3">
    <source>
        <dbReference type="ARBA" id="ARBA00022618"/>
    </source>
</evidence>
<comment type="subcellular location">
    <subcellularLocation>
        <location evidence="1">Membrane</location>
    </subcellularLocation>
</comment>
<dbReference type="InterPro" id="IPR034746">
    <property type="entry name" value="POTRA"/>
</dbReference>
<accession>A0A3E0I047</accession>
<keyword evidence="6 9" id="KW-0472">Membrane</keyword>
<protein>
    <submittedName>
        <fullName evidence="11">Cell division protein FtsQ</fullName>
    </submittedName>
</protein>
<proteinExistence type="predicted"/>
<comment type="caution">
    <text evidence="11">The sequence shown here is derived from an EMBL/GenBank/DDBJ whole genome shotgun (WGS) entry which is preliminary data.</text>
</comment>
<feature type="domain" description="POTRA" evidence="10">
    <location>
        <begin position="171"/>
        <end position="239"/>
    </location>
</feature>
<gene>
    <name evidence="11" type="ORF">BCF44_103547</name>
</gene>
<evidence type="ECO:0000256" key="8">
    <source>
        <dbReference type="SAM" id="MobiDB-lite"/>
    </source>
</evidence>
<keyword evidence="7" id="KW-0131">Cell cycle</keyword>
<evidence type="ECO:0000259" key="10">
    <source>
        <dbReference type="PROSITE" id="PS51779"/>
    </source>
</evidence>
<dbReference type="PROSITE" id="PS51779">
    <property type="entry name" value="POTRA"/>
    <property type="match status" value="1"/>
</dbReference>
<evidence type="ECO:0000256" key="2">
    <source>
        <dbReference type="ARBA" id="ARBA00022475"/>
    </source>
</evidence>
<dbReference type="Pfam" id="PF03799">
    <property type="entry name" value="FtsQ_DivIB_C"/>
    <property type="match status" value="1"/>
</dbReference>
<evidence type="ECO:0000313" key="11">
    <source>
        <dbReference type="EMBL" id="REH52097.1"/>
    </source>
</evidence>
<keyword evidence="4 9" id="KW-0812">Transmembrane</keyword>
<evidence type="ECO:0000256" key="9">
    <source>
        <dbReference type="SAM" id="Phobius"/>
    </source>
</evidence>
<dbReference type="InterPro" id="IPR005548">
    <property type="entry name" value="Cell_div_FtsQ/DivIB_C"/>
</dbReference>
<evidence type="ECO:0000256" key="7">
    <source>
        <dbReference type="ARBA" id="ARBA00023306"/>
    </source>
</evidence>
<feature type="transmembrane region" description="Helical" evidence="9">
    <location>
        <begin position="149"/>
        <end position="167"/>
    </location>
</feature>
<dbReference type="Proteomes" id="UP000256269">
    <property type="component" value="Unassembled WGS sequence"/>
</dbReference>
<feature type="region of interest" description="Disordered" evidence="8">
    <location>
        <begin position="1"/>
        <end position="137"/>
    </location>
</feature>
<keyword evidence="2" id="KW-1003">Cell membrane</keyword>
<reference evidence="11 12" key="1">
    <citation type="submission" date="2018-08" db="EMBL/GenBank/DDBJ databases">
        <title>Genomic Encyclopedia of Archaeal and Bacterial Type Strains, Phase II (KMG-II): from individual species to whole genera.</title>
        <authorList>
            <person name="Goeker M."/>
        </authorList>
    </citation>
    <scope>NUCLEOTIDE SEQUENCE [LARGE SCALE GENOMIC DNA]</scope>
    <source>
        <strain evidence="11 12">DSM 45791</strain>
    </source>
</reference>
<dbReference type="Pfam" id="PF08478">
    <property type="entry name" value="POTRA_1"/>
    <property type="match status" value="1"/>
</dbReference>
<dbReference type="GO" id="GO:0051301">
    <property type="term" value="P:cell division"/>
    <property type="evidence" value="ECO:0007669"/>
    <property type="project" value="UniProtKB-KW"/>
</dbReference>
<evidence type="ECO:0000256" key="4">
    <source>
        <dbReference type="ARBA" id="ARBA00022692"/>
    </source>
</evidence>
<organism evidence="11 12">
    <name type="scientific">Kutzneria buriramensis</name>
    <dbReference type="NCBI Taxonomy" id="1045776"/>
    <lineage>
        <taxon>Bacteria</taxon>
        <taxon>Bacillati</taxon>
        <taxon>Actinomycetota</taxon>
        <taxon>Actinomycetes</taxon>
        <taxon>Pseudonocardiales</taxon>
        <taxon>Pseudonocardiaceae</taxon>
        <taxon>Kutzneria</taxon>
    </lineage>
</organism>
<sequence length="362" mass="38694">MTEEERPDRRRPASEQTGSDRGGSDWSVSEPADRSASDWSDRSEADRATSDRVASDRYGSDRSAGERSDRAGSERSASGRPASDRVGSDRAAAQRAAARSGASRTRSERTVSDRRPSSERTVSARGRRVERGRTRRHRPGRGKIIRRRVVALAVVFGTIGLFYGVYFTPLLGVRSVEVLGTKDLSQKQVLTTAAVPSGAPMLTIDLAGIRDRVAALARVASVNVSRSWPATVRIDVAERVAVGVIKQPDGVHLVDHTGKDFATVSSEPAGLPELDLPRSDASDPTAVAVVRVLLAVPDKIRAEVLSVAAKSPNSVVLTLSAGRQVRWGSTDDSPRKAAVLAALMTQPGKIYDVSSPQLATIS</sequence>
<evidence type="ECO:0000256" key="5">
    <source>
        <dbReference type="ARBA" id="ARBA00022989"/>
    </source>
</evidence>
<dbReference type="GO" id="GO:0005886">
    <property type="term" value="C:plasma membrane"/>
    <property type="evidence" value="ECO:0007669"/>
    <property type="project" value="TreeGrafter"/>
</dbReference>
<dbReference type="OrthoDB" id="9790760at2"/>
<feature type="compositionally biased region" description="Basic and acidic residues" evidence="8">
    <location>
        <begin position="1"/>
        <end position="13"/>
    </location>
</feature>
<dbReference type="PANTHER" id="PTHR37820">
    <property type="entry name" value="CELL DIVISION PROTEIN DIVIB"/>
    <property type="match status" value="1"/>
</dbReference>
<evidence type="ECO:0000256" key="1">
    <source>
        <dbReference type="ARBA" id="ARBA00004370"/>
    </source>
</evidence>
<evidence type="ECO:0000313" key="12">
    <source>
        <dbReference type="Proteomes" id="UP000256269"/>
    </source>
</evidence>
<dbReference type="Gene3D" id="3.10.20.310">
    <property type="entry name" value="membrane protein fhac"/>
    <property type="match status" value="1"/>
</dbReference>
<keyword evidence="3 11" id="KW-0132">Cell division</keyword>
<keyword evidence="12" id="KW-1185">Reference proteome</keyword>
<feature type="compositionally biased region" description="Low complexity" evidence="8">
    <location>
        <begin position="89"/>
        <end position="104"/>
    </location>
</feature>
<dbReference type="EMBL" id="QUNO01000003">
    <property type="protein sequence ID" value="REH52097.1"/>
    <property type="molecule type" value="Genomic_DNA"/>
</dbReference>
<dbReference type="InterPro" id="IPR013685">
    <property type="entry name" value="POTRA_FtsQ_type"/>
</dbReference>
<feature type="compositionally biased region" description="Basic and acidic residues" evidence="8">
    <location>
        <begin position="105"/>
        <end position="118"/>
    </location>
</feature>